<dbReference type="InterPro" id="IPR026444">
    <property type="entry name" value="Secre_tail"/>
</dbReference>
<gene>
    <name evidence="3" type="ORF">HH216_09735</name>
</gene>
<feature type="signal peptide" evidence="1">
    <location>
        <begin position="1"/>
        <end position="21"/>
    </location>
</feature>
<dbReference type="NCBIfam" id="TIGR04183">
    <property type="entry name" value="Por_Secre_tail"/>
    <property type="match status" value="1"/>
</dbReference>
<accession>A0A7L5DKQ6</accession>
<keyword evidence="1" id="KW-0732">Signal</keyword>
<evidence type="ECO:0000313" key="4">
    <source>
        <dbReference type="Proteomes" id="UP000501128"/>
    </source>
</evidence>
<proteinExistence type="predicted"/>
<dbReference type="Proteomes" id="UP000501128">
    <property type="component" value="Chromosome"/>
</dbReference>
<dbReference type="AlphaFoldDB" id="A0A7L5DKQ6"/>
<evidence type="ECO:0000256" key="1">
    <source>
        <dbReference type="SAM" id="SignalP"/>
    </source>
</evidence>
<dbReference type="Pfam" id="PF18962">
    <property type="entry name" value="Por_Secre_tail"/>
    <property type="match status" value="1"/>
</dbReference>
<name>A0A7L5DKQ6_9BACT</name>
<evidence type="ECO:0000259" key="2">
    <source>
        <dbReference type="Pfam" id="PF18962"/>
    </source>
</evidence>
<feature type="domain" description="Secretion system C-terminal sorting" evidence="2">
    <location>
        <begin position="280"/>
        <end position="345"/>
    </location>
</feature>
<sequence length="347" mass="37859">MRILLLLVSCLSIVAHTPVWADAGLLQTYAVTNVDASGNTSRAGGANPDGAPAFQGADLGTANTSIYLNGGEIRTFRNNGDSTTSAHMFYRLYPQNITPGDFIQIDLPLVSTSQDGSQRWSRTDAGINIANGLGPGTYTLEVYWRIDGTFLFSFDSNGGNNYKATYTVTRSTLPVSLIDFSVKTVQKQVFANWSTASERNNARFDLERSSDARTFESIARLDGHGTTTTRQTYSAVDESPRLGINYYRLRQTDSDGKFSFSPLRSAILRTNGEIVLAGLPANDVLSIDGLEDASQVDISTTQGRSVYQQKSNGSQTQVDVRTWPSGLYLLRVADQLGVQVQRVVVQH</sequence>
<dbReference type="RefSeq" id="WP_169550643.1">
    <property type="nucleotide sequence ID" value="NZ_CP051677.1"/>
</dbReference>
<reference evidence="3 4" key="1">
    <citation type="submission" date="2020-04" db="EMBL/GenBank/DDBJ databases">
        <title>Genome sequencing of novel species.</title>
        <authorList>
            <person name="Heo J."/>
            <person name="Kim S.-J."/>
            <person name="Kim J.-S."/>
            <person name="Hong S.-B."/>
            <person name="Kwon S.-W."/>
        </authorList>
    </citation>
    <scope>NUCLEOTIDE SEQUENCE [LARGE SCALE GENOMIC DNA]</scope>
    <source>
        <strain evidence="3 4">CJU-R4</strain>
    </source>
</reference>
<feature type="chain" id="PRO_5029559201" evidence="1">
    <location>
        <begin position="22"/>
        <end position="347"/>
    </location>
</feature>
<evidence type="ECO:0000313" key="3">
    <source>
        <dbReference type="EMBL" id="QJD78675.1"/>
    </source>
</evidence>
<dbReference type="EMBL" id="CP051677">
    <property type="protein sequence ID" value="QJD78675.1"/>
    <property type="molecule type" value="Genomic_DNA"/>
</dbReference>
<protein>
    <submittedName>
        <fullName evidence="3">T9SS type A sorting domain-containing protein</fullName>
    </submittedName>
</protein>
<organism evidence="3 4">
    <name type="scientific">Spirosoma rhododendri</name>
    <dbReference type="NCBI Taxonomy" id="2728024"/>
    <lineage>
        <taxon>Bacteria</taxon>
        <taxon>Pseudomonadati</taxon>
        <taxon>Bacteroidota</taxon>
        <taxon>Cytophagia</taxon>
        <taxon>Cytophagales</taxon>
        <taxon>Cytophagaceae</taxon>
        <taxon>Spirosoma</taxon>
    </lineage>
</organism>
<keyword evidence="4" id="KW-1185">Reference proteome</keyword>
<dbReference type="KEGG" id="srho:HH216_09735"/>